<evidence type="ECO:0000256" key="10">
    <source>
        <dbReference type="ARBA" id="ARBA00023125"/>
    </source>
</evidence>
<dbReference type="InterPro" id="IPR004586">
    <property type="entry name" value="RecB"/>
</dbReference>
<dbReference type="PANTHER" id="PTHR11070:SF23">
    <property type="entry name" value="RECBCD ENZYME SUBUNIT RECB"/>
    <property type="match status" value="1"/>
</dbReference>
<keyword evidence="6 15" id="KW-0347">Helicase</keyword>
<evidence type="ECO:0000313" key="20">
    <source>
        <dbReference type="Proteomes" id="UP000077465"/>
    </source>
</evidence>
<evidence type="ECO:0000256" key="14">
    <source>
        <dbReference type="ARBA" id="ARBA00048988"/>
    </source>
</evidence>
<dbReference type="SUPFAM" id="SSF52980">
    <property type="entry name" value="Restriction endonuclease-like"/>
    <property type="match status" value="1"/>
</dbReference>
<dbReference type="InterPro" id="IPR000212">
    <property type="entry name" value="DNA_helicase_UvrD/REP"/>
</dbReference>
<feature type="domain" description="UvrD-like helicase ATP-binding" evidence="17">
    <location>
        <begin position="3"/>
        <end position="525"/>
    </location>
</feature>
<dbReference type="InterPro" id="IPR014017">
    <property type="entry name" value="DNA_helicase_UvrD-like_C"/>
</dbReference>
<keyword evidence="12 15" id="KW-0413">Isomerase</keyword>
<dbReference type="CDD" id="cd22352">
    <property type="entry name" value="RecB_C-like"/>
    <property type="match status" value="1"/>
</dbReference>
<dbReference type="Gene3D" id="1.10.486.10">
    <property type="entry name" value="PCRA, domain 4"/>
    <property type="match status" value="1"/>
</dbReference>
<dbReference type="InterPro" id="IPR011335">
    <property type="entry name" value="Restrct_endonuc-II-like"/>
</dbReference>
<keyword evidence="2 15" id="KW-0479">Metal-binding</keyword>
<keyword evidence="9 15" id="KW-0460">Magnesium</keyword>
<dbReference type="Proteomes" id="UP000077465">
    <property type="component" value="Chromosome"/>
</dbReference>
<keyword evidence="1 15" id="KW-0540">Nuclease</keyword>
<evidence type="ECO:0000259" key="18">
    <source>
        <dbReference type="PROSITE" id="PS51217"/>
    </source>
</evidence>
<feature type="active site" description="For nuclease activity" evidence="15">
    <location>
        <position position="1198"/>
    </location>
</feature>
<comment type="catalytic activity">
    <reaction evidence="13 15">
        <text>Couples ATP hydrolysis with the unwinding of duplex DNA by translocating in the 3'-5' direction.</text>
        <dbReference type="EC" id="5.6.2.4"/>
    </reaction>
</comment>
<dbReference type="EMBL" id="CP011376">
    <property type="protein sequence ID" value="AKG07576.1"/>
    <property type="molecule type" value="Genomic_DNA"/>
</dbReference>
<sequence length="1295" mass="147826">MLMSDIRSTPATACTLSGAYLIEASAGTGKTWTLSGIILRLLVEKKYAPERIIATTFTRAAAAEMQERIQARLTTFYRYLTWMKSKQATHESWFDRKIPTSDRLNEIVTTAKQAGIDEADDIVNQHLIEFLINHEDDFAFDEAFRRVGLLLSMLDKLFVGTLDSLAQKWLKEFAAEIGHQTKAEIQYDSDDITTAIIHDSLRKKHAQIITQNPKLYAFIAPSNVFSDIHGAKATINLTTQFFDAPIDSMPYIDDACVESLEAELDEILSYDLDEIHQFLDDDYRKKVGINGRANLPKSLDKLTEIQALIREHGIGFVNHLEPLKNWIKNIEKIKDITNLTNKNYDHDAVMMLYDFIQQKLINIPTIIEKIHDITVQYRAYLYRQIAEDVRRLSPSWLEGMGKTTFTLQMKRLNDALANSKDLVRRIRHHYPVALIDESQDVNGAQVALIKRVYIDPLQDELQNNKTPKGFLLLVGDPKQAIYRFRGGDVSNYNYIKYLGNAQHQQEKQRQIINKDLTLTVNRRSNKALIDALNQWFMNESFDGLNPAELGEGIYYQHIEAHNQTQRLSWQNKSMQASYLDEQPLTVLHTSYLNGDDAWQKHQAIAHHINSLLQNPHCTMDDNGRSKPIVPSDIAVLAKTKAEFSAVKGYLDKLNIPAIAIKDENVFAMPAANDLYALLAVCLDAGNLEKVGRLLSGYLFGLSLDDITTLFADESDQMSQDGAEQKIRLFGYLAKMHEQWQNYGIASAIWYALSMNPLNDKRNLSDGLWLNAAKAGERYLADLWQVVELVGEQSHLHETALLEWFEIQMQEGASEYNKRRVLPSEAGVNLMTIHASKGLEFPIVYVLGLEKSVKGNNALFFPYSDDKYQRRISPVRNSCDIDYGVLDLTESVDEAKRLGYVALTRASEQVYVVASDSYYIDNSTSPMFIWCQASEQKALTLPERMQGKMGWIELLDCEDLIKSRYNANDKPQSRINYVDWHVAIPKQSFQGIHQASFTRLINQLESSQGMMDDDKQDVHDEMVIDGSSDEVVEHIQNTFVRGATAGEFLHLVLQEVDTSMPITDKAGQLLAISQEIDRQARKLGLAEYLSHKHQSMPLESDKNTPHRQLVLWLYEVIHAKFGASGTNLKSLHDDNSVREMKFVLGLKHGFGVADINAVFEEHSDHKLQLTPDHNDRVYHYLKGEIDLLYEHEGRFFVLDYKSNFLGDDWRDYDRQSLISAMDKAGYWLQAAFYQVALHRLLKMRIADYVGNESSYLGATEYLFLRGISSDDERGEYGRMIWQIPLNLVLALDELFE</sequence>
<gene>
    <name evidence="15" type="primary">recB</name>
    <name evidence="19" type="ORF">AAX06_04715</name>
</gene>
<dbReference type="SUPFAM" id="SSF52540">
    <property type="entry name" value="P-loop containing nucleoside triphosphate hydrolases"/>
    <property type="match status" value="1"/>
</dbReference>
<dbReference type="Pfam" id="PF13361">
    <property type="entry name" value="UvrD_C"/>
    <property type="match status" value="1"/>
</dbReference>
<feature type="binding site" evidence="15">
    <location>
        <position position="1185"/>
    </location>
    <ligand>
        <name>Mg(2+)</name>
        <dbReference type="ChEBI" id="CHEBI:18420"/>
    </ligand>
</feature>
<evidence type="ECO:0000256" key="15">
    <source>
        <dbReference type="HAMAP-Rule" id="MF_01485"/>
    </source>
</evidence>
<organism evidence="19 20">
    <name type="scientific">Moraxella bovoculi</name>
    <dbReference type="NCBI Taxonomy" id="386891"/>
    <lineage>
        <taxon>Bacteria</taxon>
        <taxon>Pseudomonadati</taxon>
        <taxon>Pseudomonadota</taxon>
        <taxon>Gammaproteobacteria</taxon>
        <taxon>Moraxellales</taxon>
        <taxon>Moraxellaceae</taxon>
        <taxon>Moraxella</taxon>
    </lineage>
</organism>
<evidence type="ECO:0000256" key="4">
    <source>
        <dbReference type="ARBA" id="ARBA00022763"/>
    </source>
</evidence>
<feature type="domain" description="UvrD-like helicase C-terminal" evidence="18">
    <location>
        <begin position="558"/>
        <end position="837"/>
    </location>
</feature>
<evidence type="ECO:0000256" key="12">
    <source>
        <dbReference type="ARBA" id="ARBA00023235"/>
    </source>
</evidence>
<evidence type="ECO:0000256" key="2">
    <source>
        <dbReference type="ARBA" id="ARBA00022723"/>
    </source>
</evidence>
<comment type="miscellaneous">
    <text evidence="15">In the RecBCD complex, RecB has a slow 3'-5' helicase, an exonuclease activity and loads RecA onto ssDNA, RecD has a fast 5'-3' helicase activity, while RecC stimulates the ATPase and processivity of the RecB helicase and contributes to recognition of the Chi site.</text>
</comment>
<protein>
    <recommendedName>
        <fullName evidence="15">RecBCD enzyme subunit RecB</fullName>
        <ecNumber evidence="15">3.1.11.5</ecNumber>
        <ecNumber evidence="15">5.6.2.4</ecNumber>
    </recommendedName>
    <alternativeName>
        <fullName evidence="15">DNA 3'-5' helicase subunit RecB</fullName>
    </alternativeName>
    <alternativeName>
        <fullName evidence="15">Exonuclease V subunit RecB</fullName>
        <shortName evidence="15">ExoV subunit RecB</shortName>
    </alternativeName>
    <alternativeName>
        <fullName evidence="15">Helicase/nuclease RecBCD subunit RecB</fullName>
    </alternativeName>
</protein>
<keyword evidence="11 15" id="KW-0234">DNA repair</keyword>
<evidence type="ECO:0000256" key="6">
    <source>
        <dbReference type="ARBA" id="ARBA00022806"/>
    </source>
</evidence>
<dbReference type="Pfam" id="PF12705">
    <property type="entry name" value="PDDEXK_1"/>
    <property type="match status" value="1"/>
</dbReference>
<comment type="function">
    <text evidence="15">A helicase/nuclease that prepares dsDNA breaks (DSB) for recombinational DNA repair. Binds to DSBs and unwinds DNA via a highly rapid and processive ATP-dependent bidirectional helicase activity. Unwinds dsDNA until it encounters a Chi (crossover hotspot instigator) sequence from the 3' direction. Cuts ssDNA a few nucleotides 3' to the Chi site. The properties and activities of the enzyme are changed at Chi. The Chi-altered holoenzyme produces a long 3'-ssDNA overhang and facilitates RecA-binding to the ssDNA for homologous DNA recombination and repair. Holoenzyme degrades any linearized DNA that is unable to undergo homologous recombination. In the holoenzyme this subunit contributes ATPase, 3'-5' helicase, exonuclease activity and loads RecA onto ssDNA.</text>
</comment>
<evidence type="ECO:0000256" key="8">
    <source>
        <dbReference type="ARBA" id="ARBA00022840"/>
    </source>
</evidence>
<dbReference type="GO" id="GO:0005829">
    <property type="term" value="C:cytosol"/>
    <property type="evidence" value="ECO:0007669"/>
    <property type="project" value="TreeGrafter"/>
</dbReference>
<evidence type="ECO:0000256" key="16">
    <source>
        <dbReference type="PROSITE-ProRule" id="PRU00560"/>
    </source>
</evidence>
<dbReference type="Gene3D" id="1.10.3170.10">
    <property type="entry name" value="Recbcd, chain B, domain 2"/>
    <property type="match status" value="1"/>
</dbReference>
<keyword evidence="4 15" id="KW-0227">DNA damage</keyword>
<keyword evidence="7 15" id="KW-0269">Exonuclease</keyword>
<comment type="subunit">
    <text evidence="15">Heterotrimer of RecB, RecC and RecD. All subunits contribute to DNA-binding. Interacts with RecA.</text>
</comment>
<keyword evidence="8 15" id="KW-0067">ATP-binding</keyword>
<evidence type="ECO:0000256" key="7">
    <source>
        <dbReference type="ARBA" id="ARBA00022839"/>
    </source>
</evidence>
<dbReference type="Pfam" id="PF00580">
    <property type="entry name" value="UvrD-helicase"/>
    <property type="match status" value="1"/>
</dbReference>
<dbReference type="InterPro" id="IPR014016">
    <property type="entry name" value="UvrD-like_ATP-bd"/>
</dbReference>
<keyword evidence="5 15" id="KW-0378">Hydrolase</keyword>
<dbReference type="PROSITE" id="PS51217">
    <property type="entry name" value="UVRD_HELICASE_CTER"/>
    <property type="match status" value="1"/>
</dbReference>
<dbReference type="Gene3D" id="3.90.320.10">
    <property type="match status" value="1"/>
</dbReference>
<reference evidence="19 20" key="1">
    <citation type="submission" date="2015-05" db="EMBL/GenBank/DDBJ databases">
        <authorList>
            <person name="Dickey A."/>
            <person name="Clawson M."/>
            <person name="Bono J."/>
            <person name="Loy J.D."/>
        </authorList>
    </citation>
    <scope>NUCLEOTIDE SEQUENCE [LARGE SCALE GENOMIC DNA]</scope>
    <source>
        <strain evidence="19 20">22581</strain>
    </source>
</reference>
<feature type="binding site" evidence="16">
    <location>
        <begin position="24"/>
        <end position="31"/>
    </location>
    <ligand>
        <name>ATP</name>
        <dbReference type="ChEBI" id="CHEBI:30616"/>
    </ligand>
</feature>
<evidence type="ECO:0000256" key="3">
    <source>
        <dbReference type="ARBA" id="ARBA00022741"/>
    </source>
</evidence>
<comment type="catalytic activity">
    <reaction evidence="15">
        <text>Exonucleolytic cleavage (in the presence of ATP) in either 5'- to 3'- or 3'- to 5'-direction to yield 5'-phosphooligonucleotides.</text>
        <dbReference type="EC" id="3.1.11.5"/>
    </reaction>
</comment>
<dbReference type="GO" id="GO:0000724">
    <property type="term" value="P:double-strand break repair via homologous recombination"/>
    <property type="evidence" value="ECO:0007669"/>
    <property type="project" value="UniProtKB-UniRule"/>
</dbReference>
<dbReference type="InterPro" id="IPR027417">
    <property type="entry name" value="P-loop_NTPase"/>
</dbReference>
<comment type="catalytic activity">
    <reaction evidence="14 15">
        <text>ATP + H2O = ADP + phosphate + H(+)</text>
        <dbReference type="Rhea" id="RHEA:13065"/>
        <dbReference type="ChEBI" id="CHEBI:15377"/>
        <dbReference type="ChEBI" id="CHEBI:15378"/>
        <dbReference type="ChEBI" id="CHEBI:30616"/>
        <dbReference type="ChEBI" id="CHEBI:43474"/>
        <dbReference type="ChEBI" id="CHEBI:456216"/>
        <dbReference type="EC" id="5.6.2.4"/>
    </reaction>
</comment>
<evidence type="ECO:0000256" key="1">
    <source>
        <dbReference type="ARBA" id="ARBA00022722"/>
    </source>
</evidence>
<evidence type="ECO:0000256" key="9">
    <source>
        <dbReference type="ARBA" id="ARBA00022842"/>
    </source>
</evidence>
<comment type="cofactor">
    <cofactor evidence="15">
        <name>Mg(2+)</name>
        <dbReference type="ChEBI" id="CHEBI:18420"/>
    </cofactor>
    <text evidence="15">Binds 1 Mg(2+) ion per subunit.</text>
</comment>
<dbReference type="PROSITE" id="PS51198">
    <property type="entry name" value="UVRD_HELICASE_ATP_BIND"/>
    <property type="match status" value="1"/>
</dbReference>
<comment type="similarity">
    <text evidence="15">Belongs to the helicase family. UvrD subfamily.</text>
</comment>
<dbReference type="PANTHER" id="PTHR11070">
    <property type="entry name" value="UVRD / RECB / PCRA DNA HELICASE FAMILY MEMBER"/>
    <property type="match status" value="1"/>
</dbReference>
<dbReference type="GO" id="GO:0008854">
    <property type="term" value="F:exodeoxyribonuclease V activity"/>
    <property type="evidence" value="ECO:0007669"/>
    <property type="project" value="UniProtKB-EC"/>
</dbReference>
<comment type="domain">
    <text evidence="15">The C-terminal domain has nuclease activity and interacts with RecD. It interacts with RecA, facilitating its loading onto ssDNA.</text>
</comment>
<feature type="region of interest" description="DNA-binding and helicase activity, interacts with RecC" evidence="15">
    <location>
        <begin position="1"/>
        <end position="961"/>
    </location>
</feature>
<evidence type="ECO:0000256" key="5">
    <source>
        <dbReference type="ARBA" id="ARBA00022801"/>
    </source>
</evidence>
<dbReference type="HAMAP" id="MF_01485">
    <property type="entry name" value="RecB"/>
    <property type="match status" value="1"/>
</dbReference>
<comment type="domain">
    <text evidence="15">The N-terminal DNA-binding domain is a ssDNA-dependent ATPase and has ATP-dependent 3'-5' helicase function. This domain interacts with RecC.</text>
</comment>
<dbReference type="GO" id="GO:0003677">
    <property type="term" value="F:DNA binding"/>
    <property type="evidence" value="ECO:0007669"/>
    <property type="project" value="UniProtKB-UniRule"/>
</dbReference>
<keyword evidence="3 15" id="KW-0547">Nucleotide-binding</keyword>
<accession>A0AAC8PVN7</accession>
<evidence type="ECO:0000259" key="17">
    <source>
        <dbReference type="PROSITE" id="PS51198"/>
    </source>
</evidence>
<name>A0AAC8PVN7_9GAMM</name>
<evidence type="ECO:0000256" key="11">
    <source>
        <dbReference type="ARBA" id="ARBA00023204"/>
    </source>
</evidence>
<feature type="region of interest" description="Nuclease activity, interacts with RecD and RecA" evidence="15">
    <location>
        <begin position="978"/>
        <end position="1295"/>
    </location>
</feature>
<feature type="binding site" evidence="15">
    <location>
        <position position="1198"/>
    </location>
    <ligand>
        <name>Mg(2+)</name>
        <dbReference type="ChEBI" id="CHEBI:18420"/>
    </ligand>
</feature>
<evidence type="ECO:0000256" key="13">
    <source>
        <dbReference type="ARBA" id="ARBA00034617"/>
    </source>
</evidence>
<keyword evidence="10 15" id="KW-0238">DNA-binding</keyword>
<dbReference type="GO" id="GO:0043138">
    <property type="term" value="F:3'-5' DNA helicase activity"/>
    <property type="evidence" value="ECO:0007669"/>
    <property type="project" value="UniProtKB-UniRule"/>
</dbReference>
<dbReference type="EC" id="3.1.11.5" evidence="15"/>
<dbReference type="InterPro" id="IPR011604">
    <property type="entry name" value="PDDEXK-like_dom_sf"/>
</dbReference>
<dbReference type="EC" id="5.6.2.4" evidence="15"/>
<dbReference type="GO" id="GO:0000287">
    <property type="term" value="F:magnesium ion binding"/>
    <property type="evidence" value="ECO:0007669"/>
    <property type="project" value="UniProtKB-UniRule"/>
</dbReference>
<dbReference type="GO" id="GO:0009338">
    <property type="term" value="C:exodeoxyribonuclease V complex"/>
    <property type="evidence" value="ECO:0007669"/>
    <property type="project" value="TreeGrafter"/>
</dbReference>
<proteinExistence type="inferred from homology"/>
<dbReference type="InterPro" id="IPR038726">
    <property type="entry name" value="PDDEXK_AddAB-type"/>
</dbReference>
<dbReference type="Gene3D" id="3.40.50.300">
    <property type="entry name" value="P-loop containing nucleotide triphosphate hydrolases"/>
    <property type="match status" value="2"/>
</dbReference>
<feature type="binding site" evidence="15">
    <location>
        <position position="1049"/>
    </location>
    <ligand>
        <name>Mg(2+)</name>
        <dbReference type="ChEBI" id="CHEBI:18420"/>
    </ligand>
</feature>
<dbReference type="GO" id="GO:0005524">
    <property type="term" value="F:ATP binding"/>
    <property type="evidence" value="ECO:0007669"/>
    <property type="project" value="UniProtKB-UniRule"/>
</dbReference>
<evidence type="ECO:0000313" key="19">
    <source>
        <dbReference type="EMBL" id="AKG07576.1"/>
    </source>
</evidence>